<dbReference type="NCBIfam" id="NF041568">
    <property type="entry name" value="Jag_EloR"/>
    <property type="match status" value="1"/>
</dbReference>
<dbReference type="InterPro" id="IPR036867">
    <property type="entry name" value="R3H_dom_sf"/>
</dbReference>
<keyword evidence="5 6" id="KW-0961">Cell wall biogenesis/degradation</keyword>
<gene>
    <name evidence="8" type="primary">jag</name>
    <name evidence="6" type="synonym">eloR</name>
    <name evidence="6" type="synonym">khpB</name>
    <name evidence="8" type="ORF">ACJDT4_06675</name>
</gene>
<organism evidence="8 9">
    <name type="scientific">Clostridium neuense</name>
    <dbReference type="NCBI Taxonomy" id="1728934"/>
    <lineage>
        <taxon>Bacteria</taxon>
        <taxon>Bacillati</taxon>
        <taxon>Bacillota</taxon>
        <taxon>Clostridia</taxon>
        <taxon>Eubacteriales</taxon>
        <taxon>Clostridiaceae</taxon>
        <taxon>Clostridium</taxon>
    </lineage>
</organism>
<dbReference type="Proteomes" id="UP001623592">
    <property type="component" value="Unassembled WGS sequence"/>
</dbReference>
<keyword evidence="9" id="KW-1185">Reference proteome</keyword>
<dbReference type="InterPro" id="IPR015946">
    <property type="entry name" value="KH_dom-like_a/b"/>
</dbReference>
<dbReference type="Pfam" id="PF13083">
    <property type="entry name" value="KH_KhpA-B"/>
    <property type="match status" value="1"/>
</dbReference>
<dbReference type="Gene3D" id="3.30.1370.50">
    <property type="entry name" value="R3H-like domain"/>
    <property type="match status" value="1"/>
</dbReference>
<feature type="region of interest" description="Jag_N domain" evidence="6">
    <location>
        <begin position="5"/>
        <end position="55"/>
    </location>
</feature>
<evidence type="ECO:0000256" key="3">
    <source>
        <dbReference type="ARBA" id="ARBA00022960"/>
    </source>
</evidence>
<dbReference type="PROSITE" id="PS51061">
    <property type="entry name" value="R3H"/>
    <property type="match status" value="1"/>
</dbReference>
<evidence type="ECO:0000259" key="7">
    <source>
        <dbReference type="PROSITE" id="PS51061"/>
    </source>
</evidence>
<evidence type="ECO:0000313" key="8">
    <source>
        <dbReference type="EMBL" id="MFL0250102.1"/>
    </source>
</evidence>
<dbReference type="InterPro" id="IPR001374">
    <property type="entry name" value="R3H_dom"/>
</dbReference>
<reference evidence="8 9" key="1">
    <citation type="submission" date="2024-11" db="EMBL/GenBank/DDBJ databases">
        <authorList>
            <person name="Heng Y.C."/>
            <person name="Lim A.C.H."/>
            <person name="Lee J.K.Y."/>
            <person name="Kittelmann S."/>
        </authorList>
    </citation>
    <scope>NUCLEOTIDE SEQUENCE [LARGE SCALE GENOMIC DNA]</scope>
    <source>
        <strain evidence="8 9">WILCCON 0114</strain>
    </source>
</reference>
<sequence>MKSIESVGKSIDEAVKNALLELKTTEDKVEIEVLDEGSKGILNIIGKREAKVKVTLKKDYVSEAREFLKKIFSDMNMMVEIRIKESDNCLNINLAGHNMGLIIGYRGETLDSIQYLVSLVINRDNDGQYKRVVIDTENYRAKREETLRRLANKIAHKVKVEKKSFVLEPMNPYERRIIHAELQNDKSVTTYSEGEEPFRRVVVDLEKS</sequence>
<evidence type="ECO:0000313" key="9">
    <source>
        <dbReference type="Proteomes" id="UP001623592"/>
    </source>
</evidence>
<dbReference type="SMART" id="SM01245">
    <property type="entry name" value="Jag_N"/>
    <property type="match status" value="1"/>
</dbReference>
<comment type="function">
    <text evidence="6">A probable RNA chaperone. Forms a complex with KhpA which binds to cellular RNA and controls its expression. Plays a role in peptidoglycan (PG) homeostasis and cell length regulation.</text>
</comment>
<dbReference type="SUPFAM" id="SSF82708">
    <property type="entry name" value="R3H domain"/>
    <property type="match status" value="1"/>
</dbReference>
<feature type="domain" description="R3H" evidence="7">
    <location>
        <begin position="141"/>
        <end position="207"/>
    </location>
</feature>
<comment type="subunit">
    <text evidence="6">Forms a complex with KhpA.</text>
</comment>
<evidence type="ECO:0000256" key="2">
    <source>
        <dbReference type="ARBA" id="ARBA00022884"/>
    </source>
</evidence>
<keyword evidence="3 6" id="KW-0133">Cell shape</keyword>
<dbReference type="CDD" id="cd02414">
    <property type="entry name" value="KH-II_Jag"/>
    <property type="match status" value="1"/>
</dbReference>
<comment type="similarity">
    <text evidence="6">Belongs to the KhpB RNA-binding protein family.</text>
</comment>
<dbReference type="HAMAP" id="MF_00867">
    <property type="entry name" value="KhpB"/>
    <property type="match status" value="1"/>
</dbReference>
<dbReference type="InterPro" id="IPR039247">
    <property type="entry name" value="KhpB"/>
</dbReference>
<evidence type="ECO:0000256" key="1">
    <source>
        <dbReference type="ARBA" id="ARBA00022490"/>
    </source>
</evidence>
<dbReference type="InterPro" id="IPR038247">
    <property type="entry name" value="Jag_N_dom_sf"/>
</dbReference>
<evidence type="ECO:0000256" key="6">
    <source>
        <dbReference type="HAMAP-Rule" id="MF_00867"/>
    </source>
</evidence>
<name>A0ABW8TEF6_9CLOT</name>
<dbReference type="Pfam" id="PF14804">
    <property type="entry name" value="Jag_N"/>
    <property type="match status" value="1"/>
</dbReference>
<dbReference type="EMBL" id="JBJIAA010000005">
    <property type="protein sequence ID" value="MFL0250102.1"/>
    <property type="molecule type" value="Genomic_DNA"/>
</dbReference>
<proteinExistence type="inferred from homology"/>
<dbReference type="SMART" id="SM00393">
    <property type="entry name" value="R3H"/>
    <property type="match status" value="1"/>
</dbReference>
<dbReference type="RefSeq" id="WP_406786770.1">
    <property type="nucleotide sequence ID" value="NZ_JBJIAA010000005.1"/>
</dbReference>
<dbReference type="Gene3D" id="3.30.300.20">
    <property type="match status" value="1"/>
</dbReference>
<evidence type="ECO:0000256" key="4">
    <source>
        <dbReference type="ARBA" id="ARBA00023186"/>
    </source>
</evidence>
<dbReference type="InterPro" id="IPR032782">
    <property type="entry name" value="KhpB_N"/>
</dbReference>
<comment type="subcellular location">
    <subcellularLocation>
        <location evidence="6">Cytoplasm</location>
    </subcellularLocation>
</comment>
<keyword evidence="4 6" id="KW-0143">Chaperone</keyword>
<protein>
    <recommendedName>
        <fullName evidence="6">RNA-binding protein KhpB</fullName>
    </recommendedName>
    <alternativeName>
        <fullName evidence="6">RNA-binding protein EloR</fullName>
    </alternativeName>
</protein>
<dbReference type="Pfam" id="PF01424">
    <property type="entry name" value="R3H"/>
    <property type="match status" value="1"/>
</dbReference>
<keyword evidence="1 6" id="KW-0963">Cytoplasm</keyword>
<keyword evidence="2 6" id="KW-0694">RNA-binding</keyword>
<dbReference type="InterPro" id="IPR034079">
    <property type="entry name" value="R3H_KhpB"/>
</dbReference>
<dbReference type="PANTHER" id="PTHR35800:SF1">
    <property type="entry name" value="RNA-BINDING PROTEIN KHPB"/>
    <property type="match status" value="1"/>
</dbReference>
<comment type="caution">
    <text evidence="8">The sequence shown here is derived from an EMBL/GenBank/DDBJ whole genome shotgun (WGS) entry which is preliminary data.</text>
</comment>
<dbReference type="PANTHER" id="PTHR35800">
    <property type="entry name" value="PROTEIN JAG"/>
    <property type="match status" value="1"/>
</dbReference>
<evidence type="ECO:0000256" key="5">
    <source>
        <dbReference type="ARBA" id="ARBA00023316"/>
    </source>
</evidence>
<dbReference type="Gene3D" id="3.30.30.80">
    <property type="entry name" value="probable RNA-binding protein from clostridium symbiosum atcc 14940"/>
    <property type="match status" value="1"/>
</dbReference>
<dbReference type="InterPro" id="IPR038008">
    <property type="entry name" value="Jag_KH"/>
</dbReference>
<dbReference type="CDD" id="cd02644">
    <property type="entry name" value="R3H_jag"/>
    <property type="match status" value="1"/>
</dbReference>
<accession>A0ABW8TEF6</accession>
<comment type="domain">
    <text evidence="6">Has an N-terminal Jag-N domain and 2 RNA-binding domains (KH and R3H).</text>
</comment>